<feature type="domain" description="CHRD" evidence="4">
    <location>
        <begin position="254"/>
        <end position="382"/>
    </location>
</feature>
<dbReference type="Proteomes" id="UP000826234">
    <property type="component" value="Unassembled WGS sequence"/>
</dbReference>
<keyword evidence="2" id="KW-0217">Developmental protein</keyword>
<dbReference type="PANTHER" id="PTHR46526:SF1">
    <property type="entry name" value="CHORDIN"/>
    <property type="match status" value="1"/>
</dbReference>
<evidence type="ECO:0000259" key="4">
    <source>
        <dbReference type="PROSITE" id="PS50933"/>
    </source>
</evidence>
<dbReference type="PROSITE" id="PS50933">
    <property type="entry name" value="CHRD"/>
    <property type="match status" value="1"/>
</dbReference>
<dbReference type="SMART" id="SM00754">
    <property type="entry name" value="CHRD"/>
    <property type="match status" value="2"/>
</dbReference>
<evidence type="ECO:0000256" key="1">
    <source>
        <dbReference type="ARBA" id="ARBA00016968"/>
    </source>
</evidence>
<dbReference type="Pfam" id="PF00093">
    <property type="entry name" value="VWC"/>
    <property type="match status" value="1"/>
</dbReference>
<accession>A0ABQ7T4I8</accession>
<evidence type="ECO:0000313" key="5">
    <source>
        <dbReference type="EMBL" id="KAH0624203.1"/>
    </source>
</evidence>
<dbReference type="EMBL" id="JAIPUX010001880">
    <property type="protein sequence ID" value="KAH0624203.1"/>
    <property type="molecule type" value="Genomic_DNA"/>
</dbReference>
<evidence type="ECO:0000256" key="2">
    <source>
        <dbReference type="PROSITE-ProRule" id="PRU00230"/>
    </source>
</evidence>
<dbReference type="PANTHER" id="PTHR46526">
    <property type="entry name" value="CHORDIN"/>
    <property type="match status" value="1"/>
</dbReference>
<keyword evidence="6" id="KW-1185">Reference proteome</keyword>
<name>A0ABQ7T4I8_PHRPL</name>
<dbReference type="SMART" id="SM00214">
    <property type="entry name" value="VWC"/>
    <property type="match status" value="1"/>
</dbReference>
<dbReference type="PROSITE" id="PS50184">
    <property type="entry name" value="VWFC_2"/>
    <property type="match status" value="1"/>
</dbReference>
<dbReference type="InterPro" id="IPR052278">
    <property type="entry name" value="Chordin-like_regulators"/>
</dbReference>
<dbReference type="Pfam" id="PF07452">
    <property type="entry name" value="CHRD"/>
    <property type="match status" value="2"/>
</dbReference>
<dbReference type="PROSITE" id="PS01208">
    <property type="entry name" value="VWFC_1"/>
    <property type="match status" value="1"/>
</dbReference>
<organism evidence="5 6">
    <name type="scientific">Phrynosoma platyrhinos</name>
    <name type="common">Desert horned lizard</name>
    <dbReference type="NCBI Taxonomy" id="52577"/>
    <lineage>
        <taxon>Eukaryota</taxon>
        <taxon>Metazoa</taxon>
        <taxon>Chordata</taxon>
        <taxon>Craniata</taxon>
        <taxon>Vertebrata</taxon>
        <taxon>Euteleostomi</taxon>
        <taxon>Lepidosauria</taxon>
        <taxon>Squamata</taxon>
        <taxon>Bifurcata</taxon>
        <taxon>Unidentata</taxon>
        <taxon>Episquamata</taxon>
        <taxon>Toxicofera</taxon>
        <taxon>Iguania</taxon>
        <taxon>Phrynosomatidae</taxon>
        <taxon>Phrynosomatinae</taxon>
        <taxon>Phrynosoma</taxon>
    </lineage>
</organism>
<reference evidence="5 6" key="1">
    <citation type="journal article" date="2022" name="Gigascience">
        <title>A chromosome-level genome assembly and annotation of the desert horned lizard, Phrynosoma platyrhinos, provides insight into chromosomal rearrangements among reptiles.</title>
        <authorList>
            <person name="Koochekian N."/>
            <person name="Ascanio A."/>
            <person name="Farleigh K."/>
            <person name="Card D.C."/>
            <person name="Schield D.R."/>
            <person name="Castoe T.A."/>
            <person name="Jezkova T."/>
        </authorList>
    </citation>
    <scope>NUCLEOTIDE SEQUENCE [LARGE SCALE GENOMIC DNA]</scope>
    <source>
        <strain evidence="5">NK-2021</strain>
    </source>
</reference>
<dbReference type="Gene3D" id="6.20.200.20">
    <property type="match status" value="1"/>
</dbReference>
<protein>
    <recommendedName>
        <fullName evidence="1">Chordin</fullName>
    </recommendedName>
</protein>
<sequence>MHCVVCSCEPKHRRGKPMGKVSCKNIKRDCPILSCSDAILLPGHCCKTCPKASFLEKRPQLMLYNTGYFREKEGGLHRNYNDRAYRSSEDFIRDDSHIETFSAVLTSMDPTHLGMGGIVMLTLSDTENNLHFVLVTKGLLESGTDKAIQSVLCGGDALIPTRTGAVGSAKFNLHANGTLEYQVQVAGTGTEVIGVTLETKPRRRNKRNILYDMTHSYRDGVARGTWGQLTGRDAHMLLQNELFLNVATKEFEDGELQLPIPLAGQFVSPPVRAGSAGHAWVSLDDHCHLHYEIVVAGLGRADDGTVSAHLHGFAELGELRESSLREHRRLLRGFYGTEAQGVVKDLDRELLHHLAQGTAFLQVSTKANPRGEMRGKKRTVICDPVLCQPLNCTQQVHPKDQCCPMCDEGLYLHTFPQGATGEVHCEKVQCPVLTCRNPIRANPSDCCKQCPASEKSPSALSDMMQADGPRACKFGRQWYLHNESWHPTVPPFGEMKCITCSCLSGETHCQRQECSHASCSKEEEKEDRCCSHCQAPEDLPEDDRGMPKNSWVH</sequence>
<proteinExistence type="predicted"/>
<feature type="domain" description="VWFC" evidence="3">
    <location>
        <begin position="470"/>
        <end position="534"/>
    </location>
</feature>
<evidence type="ECO:0000259" key="3">
    <source>
        <dbReference type="PROSITE" id="PS50184"/>
    </source>
</evidence>
<comment type="caution">
    <text evidence="5">The sequence shown here is derived from an EMBL/GenBank/DDBJ whole genome shotgun (WGS) entry which is preliminary data.</text>
</comment>
<evidence type="ECO:0000313" key="6">
    <source>
        <dbReference type="Proteomes" id="UP000826234"/>
    </source>
</evidence>
<dbReference type="SUPFAM" id="SSF57603">
    <property type="entry name" value="FnI-like domain"/>
    <property type="match status" value="1"/>
</dbReference>
<gene>
    <name evidence="5" type="ORF">JD844_007738</name>
</gene>
<dbReference type="InterPro" id="IPR001007">
    <property type="entry name" value="VWF_dom"/>
</dbReference>
<dbReference type="InterPro" id="IPR010895">
    <property type="entry name" value="CHRD"/>
</dbReference>